<dbReference type="InterPro" id="IPR039496">
    <property type="entry name" value="CCDC92/74_N"/>
</dbReference>
<feature type="compositionally biased region" description="Polar residues" evidence="2">
    <location>
        <begin position="176"/>
        <end position="206"/>
    </location>
</feature>
<feature type="compositionally biased region" description="Basic residues" evidence="2">
    <location>
        <begin position="405"/>
        <end position="414"/>
    </location>
</feature>
<feature type="compositionally biased region" description="Pro residues" evidence="2">
    <location>
        <begin position="350"/>
        <end position="369"/>
    </location>
</feature>
<feature type="compositionally biased region" description="Low complexity" evidence="2">
    <location>
        <begin position="455"/>
        <end position="470"/>
    </location>
</feature>
<feature type="compositionally biased region" description="Pro residues" evidence="2">
    <location>
        <begin position="565"/>
        <end position="575"/>
    </location>
</feature>
<dbReference type="Proteomes" id="UP000007799">
    <property type="component" value="Unassembled WGS sequence"/>
</dbReference>
<gene>
    <name evidence="4" type="ORF">PTSG_02178</name>
</gene>
<dbReference type="InParanoid" id="F2U1F8"/>
<dbReference type="PANTHER" id="PTHR18898:SF2">
    <property type="entry name" value="NUCLEOPROTEIN TPR"/>
    <property type="match status" value="1"/>
</dbReference>
<dbReference type="GO" id="GO:0006406">
    <property type="term" value="P:mRNA export from nucleus"/>
    <property type="evidence" value="ECO:0007669"/>
    <property type="project" value="TreeGrafter"/>
</dbReference>
<dbReference type="PANTHER" id="PTHR18898">
    <property type="entry name" value="NUCLEOPROTEIN TPR-RELATED"/>
    <property type="match status" value="1"/>
</dbReference>
<dbReference type="GO" id="GO:0005643">
    <property type="term" value="C:nuclear pore"/>
    <property type="evidence" value="ECO:0007669"/>
    <property type="project" value="TreeGrafter"/>
</dbReference>
<proteinExistence type="predicted"/>
<keyword evidence="1" id="KW-0175">Coiled coil</keyword>
<dbReference type="AlphaFoldDB" id="F2U1F8"/>
<dbReference type="Pfam" id="PF14916">
    <property type="entry name" value="CCDC92"/>
    <property type="match status" value="1"/>
</dbReference>
<feature type="region of interest" description="Disordered" evidence="2">
    <location>
        <begin position="332"/>
        <end position="575"/>
    </location>
</feature>
<feature type="compositionally biased region" description="Low complexity" evidence="2">
    <location>
        <begin position="235"/>
        <end position="250"/>
    </location>
</feature>
<evidence type="ECO:0000256" key="1">
    <source>
        <dbReference type="SAM" id="Coils"/>
    </source>
</evidence>
<evidence type="ECO:0000259" key="3">
    <source>
        <dbReference type="Pfam" id="PF14916"/>
    </source>
</evidence>
<dbReference type="RefSeq" id="XP_004996664.1">
    <property type="nucleotide sequence ID" value="XM_004996607.1"/>
</dbReference>
<protein>
    <recommendedName>
        <fullName evidence="3">CCDC92/74 N-terminal domain-containing protein</fullName>
    </recommendedName>
</protein>
<feature type="compositionally biased region" description="Low complexity" evidence="2">
    <location>
        <begin position="525"/>
        <end position="536"/>
    </location>
</feature>
<feature type="compositionally biased region" description="Polar residues" evidence="2">
    <location>
        <begin position="256"/>
        <end position="268"/>
    </location>
</feature>
<name>F2U1F8_SALR5</name>
<evidence type="ECO:0000313" key="5">
    <source>
        <dbReference type="Proteomes" id="UP000007799"/>
    </source>
</evidence>
<accession>F2U1F8</accession>
<feature type="region of interest" description="Disordered" evidence="2">
    <location>
        <begin position="163"/>
        <end position="319"/>
    </location>
</feature>
<feature type="compositionally biased region" description="Basic and acidic residues" evidence="2">
    <location>
        <begin position="502"/>
        <end position="516"/>
    </location>
</feature>
<dbReference type="EMBL" id="GL832959">
    <property type="protein sequence ID" value="EGD81460.1"/>
    <property type="molecule type" value="Genomic_DNA"/>
</dbReference>
<feature type="domain" description="CCDC92/74 N-terminal" evidence="3">
    <location>
        <begin position="16"/>
        <end position="59"/>
    </location>
</feature>
<evidence type="ECO:0000313" key="4">
    <source>
        <dbReference type="EMBL" id="EGD81460.1"/>
    </source>
</evidence>
<organism evidence="4 5">
    <name type="scientific">Salpingoeca rosetta (strain ATCC 50818 / BSB-021)</name>
    <dbReference type="NCBI Taxonomy" id="946362"/>
    <lineage>
        <taxon>Eukaryota</taxon>
        <taxon>Choanoflagellata</taxon>
        <taxon>Craspedida</taxon>
        <taxon>Salpingoecidae</taxon>
        <taxon>Salpingoeca</taxon>
    </lineage>
</organism>
<keyword evidence="5" id="KW-1185">Reference proteome</keyword>
<feature type="coiled-coil region" evidence="1">
    <location>
        <begin position="20"/>
        <end position="153"/>
    </location>
</feature>
<dbReference type="KEGG" id="sre:PTSG_02178"/>
<sequence length="575" mass="61799">MPAGRGNDDEVASSVIEFLKTEHKKTLEALRKEIAQLRDKNTDLNYKLTLLQDADTEQQQQQQQPEPTTAAAQEAKIEALEQQCHAHQQARHALEQELNMLRAKLAAMDETVAERDAVIRTMTTEQTSLHKQCAALEQEVQRLRDDNSRYSRRQAELVMQLRNARATPSPAKHHAANSQDHAASPDTAQRTSSSGSRTPNSVTTLASPRPPHAVGGPRHSRTTQPSPSAPHEPGSSPLSPTSPATPPSATRRLRTPSVTSPLRSTAGNSSGGGGGGVVVADMSPPRDPRQSTRASRTRHRRYARPAASPTTAGVGTDAEYIQRETERLRLVSASARGSGRRRLGSANYPVVPPIAPSSPSPTSSPPPPSLHGRIHGSREGGEVLSGGNSTDTSKRRPQHQASPDHHHHHHHHHRDGGDEAYRPSPPRGPVLSSNHRVRRSWERYETTSTGRSHHTNNNDNSSSGDSTTGHHGLGVDGRDHGAQSGPMRGQDVGVDDNEDDADPHRAAGRHVGDGGRVDGGGDGMSPASRATAAAVAPRRKKGAGVRGGHRDQHMHTPPTAVRQLPTPPSPRINRS</sequence>
<dbReference type="GO" id="GO:0017056">
    <property type="term" value="F:structural constituent of nuclear pore"/>
    <property type="evidence" value="ECO:0007669"/>
    <property type="project" value="TreeGrafter"/>
</dbReference>
<evidence type="ECO:0000256" key="2">
    <source>
        <dbReference type="SAM" id="MobiDB-lite"/>
    </source>
</evidence>
<reference evidence="4" key="1">
    <citation type="submission" date="2009-08" db="EMBL/GenBank/DDBJ databases">
        <title>Annotation of Salpingoeca rosetta.</title>
        <authorList>
            <consortium name="The Broad Institute Genome Sequencing Platform"/>
            <person name="Russ C."/>
            <person name="Cuomo C."/>
            <person name="Burger G."/>
            <person name="Gray M.W."/>
            <person name="Holland P.W.H."/>
            <person name="King N."/>
            <person name="Lang F.B.F."/>
            <person name="Roger A.J."/>
            <person name="Ruiz-Trillo I."/>
            <person name="Young S.K."/>
            <person name="Zeng Q."/>
            <person name="Gargeya S."/>
            <person name="Alvarado L."/>
            <person name="Berlin A."/>
            <person name="Chapman S.B."/>
            <person name="Chen Z."/>
            <person name="Freedman E."/>
            <person name="Gellesch M."/>
            <person name="Goldberg J."/>
            <person name="Griggs A."/>
            <person name="Gujja S."/>
            <person name="Heilman E."/>
            <person name="Heiman D."/>
            <person name="Howarth C."/>
            <person name="Mehta T."/>
            <person name="Neiman D."/>
            <person name="Pearson M."/>
            <person name="Roberts A."/>
            <person name="Saif S."/>
            <person name="Shea T."/>
            <person name="Shenoy N."/>
            <person name="Sisk P."/>
            <person name="Stolte C."/>
            <person name="Sykes S."/>
            <person name="White J."/>
            <person name="Yandava C."/>
            <person name="Haas B."/>
            <person name="Nusbaum C."/>
            <person name="Birren B."/>
        </authorList>
    </citation>
    <scope>NUCLEOTIDE SEQUENCE</scope>
    <source>
        <strain evidence="4">ATCC 50818</strain>
    </source>
</reference>
<dbReference type="GeneID" id="16077258"/>